<keyword evidence="11 20" id="KW-0812">Transmembrane</keyword>
<dbReference type="PROSITE" id="PS01307">
    <property type="entry name" value="MOTA"/>
    <property type="match status" value="1"/>
</dbReference>
<dbReference type="GO" id="GO:1902600">
    <property type="term" value="P:proton transmembrane transport"/>
    <property type="evidence" value="ECO:0007669"/>
    <property type="project" value="UniProtKB-KW"/>
</dbReference>
<dbReference type="SUPFAM" id="SSF54001">
    <property type="entry name" value="Cysteine proteinases"/>
    <property type="match status" value="1"/>
</dbReference>
<feature type="transmembrane region" description="Helical" evidence="20">
    <location>
        <begin position="909"/>
        <end position="929"/>
    </location>
</feature>
<evidence type="ECO:0000256" key="4">
    <source>
        <dbReference type="ARBA" id="ARBA00008038"/>
    </source>
</evidence>
<dbReference type="InterPro" id="IPR003713">
    <property type="entry name" value="FliS"/>
</dbReference>
<evidence type="ECO:0000256" key="5">
    <source>
        <dbReference type="ARBA" id="ARBA00008914"/>
    </source>
</evidence>
<dbReference type="CDD" id="cd17470">
    <property type="entry name" value="T3SS_Flik_C"/>
    <property type="match status" value="1"/>
</dbReference>
<dbReference type="InterPro" id="IPR038610">
    <property type="entry name" value="FliK-like_C_sf"/>
</dbReference>
<feature type="region of interest" description="Disordered" evidence="19">
    <location>
        <begin position="241"/>
        <end position="262"/>
    </location>
</feature>
<name>A0A0A2VUH8_BEABA</name>
<dbReference type="Gene3D" id="1.20.140.160">
    <property type="match status" value="1"/>
</dbReference>
<dbReference type="InterPro" id="IPR005503">
    <property type="entry name" value="FliL"/>
</dbReference>
<keyword evidence="12" id="KW-0283">Flagellar rotation</keyword>
<dbReference type="Pfam" id="PF13677">
    <property type="entry name" value="MotB_plug"/>
    <property type="match status" value="1"/>
</dbReference>
<evidence type="ECO:0000256" key="10">
    <source>
        <dbReference type="ARBA" id="ARBA00022670"/>
    </source>
</evidence>
<comment type="subcellular location">
    <subcellularLocation>
        <location evidence="2">Cell inner membrane</location>
        <topology evidence="2">Multi-pass membrane protein</topology>
    </subcellularLocation>
    <subcellularLocation>
        <location evidence="1">Cell membrane</location>
        <topology evidence="1">Single-pass membrane protein</topology>
    </subcellularLocation>
</comment>
<dbReference type="InterPro" id="IPR038765">
    <property type="entry name" value="Papain-like_cys_pep_sf"/>
</dbReference>
<comment type="caution">
    <text evidence="23">The sequence shown here is derived from an EMBL/GenBank/DDBJ whole genome shotgun (WGS) entry which is preliminary data.</text>
</comment>
<dbReference type="GO" id="GO:0006508">
    <property type="term" value="P:proteolysis"/>
    <property type="evidence" value="ECO:0007669"/>
    <property type="project" value="UniProtKB-KW"/>
</dbReference>
<dbReference type="InterPro" id="IPR006665">
    <property type="entry name" value="OmpA-like"/>
</dbReference>
<evidence type="ECO:0000256" key="14">
    <source>
        <dbReference type="ARBA" id="ARBA00022801"/>
    </source>
</evidence>
<evidence type="ECO:0000256" key="20">
    <source>
        <dbReference type="SAM" id="Phobius"/>
    </source>
</evidence>
<evidence type="ECO:0000256" key="8">
    <source>
        <dbReference type="ARBA" id="ARBA00022500"/>
    </source>
</evidence>
<evidence type="ECO:0000259" key="21">
    <source>
        <dbReference type="PROSITE" id="PS51123"/>
    </source>
</evidence>
<keyword evidence="14" id="KW-0378">Hydrolase</keyword>
<feature type="domain" description="NlpC/P60" evidence="22">
    <location>
        <begin position="1379"/>
        <end position="1506"/>
    </location>
</feature>
<dbReference type="SUPFAM" id="SSF101116">
    <property type="entry name" value="Flagellar export chaperone FliS"/>
    <property type="match status" value="1"/>
</dbReference>
<keyword evidence="16 20" id="KW-1133">Transmembrane helix</keyword>
<dbReference type="Pfam" id="PF03748">
    <property type="entry name" value="FliL"/>
    <property type="match status" value="1"/>
</dbReference>
<evidence type="ECO:0000256" key="18">
    <source>
        <dbReference type="ARBA" id="ARBA00023136"/>
    </source>
</evidence>
<dbReference type="InterPro" id="IPR002898">
    <property type="entry name" value="MotA_ExbB_proton_chnl"/>
</dbReference>
<keyword evidence="6" id="KW-0813">Transport</keyword>
<organism evidence="23 24">
    <name type="scientific">Beauveria bassiana D1-5</name>
    <dbReference type="NCBI Taxonomy" id="1245745"/>
    <lineage>
        <taxon>Eukaryota</taxon>
        <taxon>Fungi</taxon>
        <taxon>Dikarya</taxon>
        <taxon>Ascomycota</taxon>
        <taxon>Pezizomycotina</taxon>
        <taxon>Sordariomycetes</taxon>
        <taxon>Hypocreomycetidae</taxon>
        <taxon>Hypocreales</taxon>
        <taxon>Cordycipitaceae</taxon>
        <taxon>Beauveria</taxon>
    </lineage>
</organism>
<dbReference type="InterPro" id="IPR046786">
    <property type="entry name" value="MotA_N"/>
</dbReference>
<dbReference type="PROSITE" id="PS51935">
    <property type="entry name" value="NLPC_P60"/>
    <property type="match status" value="1"/>
</dbReference>
<dbReference type="HOGENOM" id="CLU_248136_0_0_1"/>
<evidence type="ECO:0000256" key="11">
    <source>
        <dbReference type="ARBA" id="ARBA00022692"/>
    </source>
</evidence>
<sequence>MYGNEQEGLGHYQQSDLAIQAAAASPHQLVLMLFNGLMDELVRAKSHIAARRYERKVQSINKCIDILNALTSALDYDKGGDLALSLANLYDYCVYRLYDASHKLSVETGGKKWASSMNDIQVIRFLTRALDVAAENENWSQVQEVDKQIASLLASLAGEPLSDEKRVALEALRRMHRKVNDRGHSMMKMVSSPLGLADAPGLQNAVTPHSIAPAIPGLQPAVSTPLPFTLSMLSVMQTGPGDDVGLDDAGTTLHGPEEEDGDSALQAGAPVMLLQQMLDGLLAARDSLAAPVNAAPSLIADATPPAPVREALFSPVSLPGSGSPALAQATTLTDAGALPAMPSMAIKNIEITAPVAGLNAGDSVAVSTLRPVIQPGAVGSETPLASATIKLAPDSSRWTQQLQSALGERLQVQIKDQIQHATIRLDPPEMGKIDIAVQIENGRVQVTINASQGEVYRALQQVNVQVSSQNGQRDGGQQQASREQQQDVIAALDLEAQATERLKTFSLGLLIALIAAAFAAVLTIVGTHVLSRDEGGSGMLTSLFSSTDEQRVEFVEIKNVVITLQSNGSKERYLLLELALATNDPGSVQRINDMSPAVRGATVSLLSDMHYDRVRAMSVSELKAELMKAYGERFRSLNSTIPFQDVIISKMVFHSLRRYGHPDEQFGAYAVHRIRGAVLDELRQLDWRPRRLRQKTHKLNDAIREVARELGRPPSFSDLAGRLEIDAEEYQEYLLLDCAKSMDSLDELLSSETHSVSLNGRNLEEEVMPGEIIIILGAGFGALVLANPKAVLAEMYRQFRGVMRKNEYTDEYQRQLLMLLFELLELVQDGGLKVLDEHIEVPESSPLFQKYPLILRDKALITFISDNFRLMAMGKINEHELEGILEQELVAMEEDLLLPSRSLQRIAEAMPGFGICAAVLGIIITMQSIDGSIAVIGVKVAAALVGTFLGVFFCYCLMDPVANAMEQRTKKQMAVLECVRTVLVNHVAGKPTLLAVDAGRKMLPLDSKPTFATLDGWGPTTIIKRASRRSHDAVHGGAWKVAFADFTLAMMALFMVLWIMGAVTEEERKEIVSLLNSDSLFDGMSATPITQPNGSGGSVTILAGKSKPDDASHDIQQDVAALHALTKTASQSERLEDVNRRSEQEIEDLARVIMKITSAYDAQSNLQIEIVPQGLRILVQDDQKREMFQRSSAILTPFFNRLLTEFATALNSIDNKIIITGHTDSTRFRDQELYNNWNLSGERAMQARKALTKGGLADGKVLQVSGMADQMLLDPEHPLSSANRRIEIMVVQPQSKEARERMKNRARLLANARPRLAVVPPTPEQKKRQAAEKLAARALNREQLAMHIRWRPGLIGGSEALWPLATEALMAEMSSPRVEATLHKVIARLKLQLGKPYVWGGQTPEQGFDCSGLIYYAYNQLLSQKLPRTANGMFQDRRIKRISQRELRRGDLVFFSIKSQGSADHVGVYLGEGQFIEAPRTGLNIRISQLADNYWQDHYLGAKRILTEEAIL</sequence>
<dbReference type="SUPFAM" id="SSF88659">
    <property type="entry name" value="Sigma3 and sigma4 domains of RNA polymerase sigma factors"/>
    <property type="match status" value="1"/>
</dbReference>
<dbReference type="Gene3D" id="3.30.750.140">
    <property type="match status" value="1"/>
</dbReference>
<dbReference type="Pfam" id="PF02120">
    <property type="entry name" value="Flg_hook"/>
    <property type="match status" value="1"/>
</dbReference>
<evidence type="ECO:0000256" key="7">
    <source>
        <dbReference type="ARBA" id="ARBA00022475"/>
    </source>
</evidence>
<dbReference type="Gene3D" id="3.90.1720.10">
    <property type="entry name" value="endopeptidase domain like (from Nostoc punctiforme)"/>
    <property type="match status" value="1"/>
</dbReference>
<dbReference type="Gene3D" id="1.20.120.340">
    <property type="entry name" value="Flagellar protein FliS"/>
    <property type="match status" value="1"/>
</dbReference>
<dbReference type="InterPro" id="IPR036584">
    <property type="entry name" value="FliS_sf"/>
</dbReference>
<accession>A0A0A2VUH8</accession>
<dbReference type="CDD" id="cd07185">
    <property type="entry name" value="OmpA_C-like"/>
    <property type="match status" value="1"/>
</dbReference>
<reference evidence="23 24" key="1">
    <citation type="submission" date="2012-10" db="EMBL/GenBank/DDBJ databases">
        <title>Genome sequencing and analysis of entomopathogenic fungi Beauveria bassiana D1-5.</title>
        <authorList>
            <person name="Li Q."/>
            <person name="Wang L."/>
            <person name="Zhang Z."/>
            <person name="Wang Q."/>
            <person name="Ren J."/>
            <person name="Wang M."/>
            <person name="Xu W."/>
            <person name="Wang J."/>
            <person name="Lu Y."/>
            <person name="Du Q."/>
            <person name="Sun Z."/>
        </authorList>
    </citation>
    <scope>NUCLEOTIDE SEQUENCE [LARGE SCALE GENOMIC DNA]</scope>
    <source>
        <strain evidence="23 24">D1-5</strain>
    </source>
</reference>
<keyword evidence="10" id="KW-0645">Protease</keyword>
<dbReference type="Pfam" id="PF00691">
    <property type="entry name" value="OmpA"/>
    <property type="match status" value="1"/>
</dbReference>
<dbReference type="InterPro" id="IPR000064">
    <property type="entry name" value="NLP_P60_dom"/>
</dbReference>
<proteinExistence type="inferred from homology"/>
<evidence type="ECO:0000313" key="24">
    <source>
        <dbReference type="Proteomes" id="UP000030106"/>
    </source>
</evidence>
<keyword evidence="17" id="KW-0406">Ion transport</keyword>
<dbReference type="STRING" id="1245745.A0A0A2VUH8"/>
<feature type="transmembrane region" description="Helical" evidence="20">
    <location>
        <begin position="1038"/>
        <end position="1060"/>
    </location>
</feature>
<dbReference type="PANTHER" id="PTHR30433">
    <property type="entry name" value="CHEMOTAXIS PROTEIN MOTA"/>
    <property type="match status" value="1"/>
</dbReference>
<dbReference type="Gene3D" id="3.30.1330.60">
    <property type="entry name" value="OmpA-like domain"/>
    <property type="match status" value="1"/>
</dbReference>
<dbReference type="InterPro" id="IPR036737">
    <property type="entry name" value="OmpA-like_sf"/>
</dbReference>
<comment type="similarity">
    <text evidence="3">Belongs to the peptidase C40 family.</text>
</comment>
<keyword evidence="7" id="KW-1003">Cell membrane</keyword>
<evidence type="ECO:0000256" key="12">
    <source>
        <dbReference type="ARBA" id="ARBA00022779"/>
    </source>
</evidence>
<feature type="transmembrane region" description="Helical" evidence="20">
    <location>
        <begin position="935"/>
        <end position="958"/>
    </location>
</feature>
<protein>
    <submittedName>
        <fullName evidence="23">Chemotaxis protein LafT</fullName>
    </submittedName>
</protein>
<dbReference type="Pfam" id="PF20560">
    <property type="entry name" value="MotA_N"/>
    <property type="match status" value="1"/>
</dbReference>
<evidence type="ECO:0000259" key="22">
    <source>
        <dbReference type="PROSITE" id="PS51935"/>
    </source>
</evidence>
<evidence type="ECO:0000256" key="17">
    <source>
        <dbReference type="ARBA" id="ARBA00023065"/>
    </source>
</evidence>
<dbReference type="EMBL" id="ANFO01000230">
    <property type="protein sequence ID" value="KGQ11263.1"/>
    <property type="molecule type" value="Genomic_DNA"/>
</dbReference>
<keyword evidence="18 20" id="KW-0472">Membrane</keyword>
<keyword evidence="8" id="KW-0145">Chemotaxis</keyword>
<dbReference type="Proteomes" id="UP000030106">
    <property type="component" value="Unassembled WGS sequence"/>
</dbReference>
<dbReference type="InterPro" id="IPR022522">
    <property type="entry name" value="Flagellar_motor_stator_MotA"/>
</dbReference>
<dbReference type="InterPro" id="IPR021136">
    <property type="entry name" value="Flagellar_hook_control-like_C"/>
</dbReference>
<evidence type="ECO:0000256" key="13">
    <source>
        <dbReference type="ARBA" id="ARBA00022781"/>
    </source>
</evidence>
<evidence type="ECO:0000256" key="19">
    <source>
        <dbReference type="SAM" id="MobiDB-lite"/>
    </source>
</evidence>
<evidence type="ECO:0000256" key="1">
    <source>
        <dbReference type="ARBA" id="ARBA00004162"/>
    </source>
</evidence>
<keyword evidence="13" id="KW-0375">Hydrogen ion transport</keyword>
<evidence type="ECO:0000313" key="23">
    <source>
        <dbReference type="EMBL" id="KGQ11263.1"/>
    </source>
</evidence>
<dbReference type="InterPro" id="IPR000540">
    <property type="entry name" value="Flag_MotA_CS"/>
</dbReference>
<evidence type="ECO:0000256" key="9">
    <source>
        <dbReference type="ARBA" id="ARBA00022519"/>
    </source>
</evidence>
<comment type="similarity">
    <text evidence="5">Belongs to the MotB family.</text>
</comment>
<evidence type="ECO:0000256" key="16">
    <source>
        <dbReference type="ARBA" id="ARBA00022989"/>
    </source>
</evidence>
<feature type="transmembrane region" description="Helical" evidence="20">
    <location>
        <begin position="507"/>
        <end position="530"/>
    </location>
</feature>
<evidence type="ECO:0000256" key="3">
    <source>
        <dbReference type="ARBA" id="ARBA00007074"/>
    </source>
</evidence>
<dbReference type="InterPro" id="IPR013324">
    <property type="entry name" value="RNA_pol_sigma_r3/r4-like"/>
</dbReference>
<dbReference type="Pfam" id="PF02561">
    <property type="entry name" value="FliS"/>
    <property type="match status" value="1"/>
</dbReference>
<evidence type="ECO:0000256" key="2">
    <source>
        <dbReference type="ARBA" id="ARBA00004429"/>
    </source>
</evidence>
<dbReference type="Pfam" id="PF01618">
    <property type="entry name" value="MotA_ExbB"/>
    <property type="match status" value="1"/>
</dbReference>
<dbReference type="Pfam" id="PF00877">
    <property type="entry name" value="NLPC_P60"/>
    <property type="match status" value="1"/>
</dbReference>
<keyword evidence="9" id="KW-0997">Cell inner membrane</keyword>
<dbReference type="SUPFAM" id="SSF103088">
    <property type="entry name" value="OmpA-like"/>
    <property type="match status" value="1"/>
</dbReference>
<dbReference type="NCBIfam" id="TIGR00208">
    <property type="entry name" value="fliS"/>
    <property type="match status" value="1"/>
</dbReference>
<dbReference type="CDD" id="cd16098">
    <property type="entry name" value="FliS"/>
    <property type="match status" value="1"/>
</dbReference>
<dbReference type="PANTHER" id="PTHR30433:SF4">
    <property type="entry name" value="MOTILITY PROTEIN A"/>
    <property type="match status" value="1"/>
</dbReference>
<dbReference type="GO" id="GO:0005886">
    <property type="term" value="C:plasma membrane"/>
    <property type="evidence" value="ECO:0007669"/>
    <property type="project" value="UniProtKB-SubCell"/>
</dbReference>
<evidence type="ECO:0000256" key="15">
    <source>
        <dbReference type="ARBA" id="ARBA00022807"/>
    </source>
</evidence>
<dbReference type="PROSITE" id="PS51123">
    <property type="entry name" value="OMPA_2"/>
    <property type="match status" value="1"/>
</dbReference>
<gene>
    <name evidence="23" type="ORF">BBAD15_g3006</name>
</gene>
<dbReference type="InterPro" id="IPR047055">
    <property type="entry name" value="MotA-like"/>
</dbReference>
<keyword evidence="15" id="KW-0788">Thiol protease</keyword>
<comment type="similarity">
    <text evidence="4">Belongs to the MotA family.</text>
</comment>
<dbReference type="NCBIfam" id="TIGR03818">
    <property type="entry name" value="MotA1"/>
    <property type="match status" value="1"/>
</dbReference>
<dbReference type="InterPro" id="IPR025713">
    <property type="entry name" value="MotB-like_N_dom"/>
</dbReference>
<evidence type="ECO:0000256" key="6">
    <source>
        <dbReference type="ARBA" id="ARBA00022448"/>
    </source>
</evidence>
<feature type="domain" description="OmpA-like" evidence="21">
    <location>
        <begin position="1175"/>
        <end position="1294"/>
    </location>
</feature>
<dbReference type="GO" id="GO:0008234">
    <property type="term" value="F:cysteine-type peptidase activity"/>
    <property type="evidence" value="ECO:0007669"/>
    <property type="project" value="UniProtKB-KW"/>
</dbReference>